<feature type="transmembrane region" description="Helical" evidence="1">
    <location>
        <begin position="12"/>
        <end position="32"/>
    </location>
</feature>
<dbReference type="AlphaFoldDB" id="A0A0G0LHF5"/>
<keyword evidence="1" id="KW-1133">Transmembrane helix</keyword>
<sequence length="131" mass="15419">MTDIKLNNPASIFRAISIGFLVSVFSMFYSFYLEISPVSFPVDLCDIYMDGFVAIYNCPFWHPQSELWRPMVSILSVIIILAVLEIIYRYKLKMKFLTIRNLLIILAIIISLNFIYFIFWSYQSSKYIIDV</sequence>
<keyword evidence="1" id="KW-0812">Transmembrane</keyword>
<proteinExistence type="predicted"/>
<reference evidence="2 3" key="1">
    <citation type="journal article" date="2015" name="Nature">
        <title>rRNA introns, odd ribosomes, and small enigmatic genomes across a large radiation of phyla.</title>
        <authorList>
            <person name="Brown C.T."/>
            <person name="Hug L.A."/>
            <person name="Thomas B.C."/>
            <person name="Sharon I."/>
            <person name="Castelle C.J."/>
            <person name="Singh A."/>
            <person name="Wilkins M.J."/>
            <person name="Williams K.H."/>
            <person name="Banfield J.F."/>
        </authorList>
    </citation>
    <scope>NUCLEOTIDE SEQUENCE [LARGE SCALE GENOMIC DNA]</scope>
</reference>
<comment type="caution">
    <text evidence="2">The sequence shown here is derived from an EMBL/GenBank/DDBJ whole genome shotgun (WGS) entry which is preliminary data.</text>
</comment>
<dbReference type="Proteomes" id="UP000034774">
    <property type="component" value="Unassembled WGS sequence"/>
</dbReference>
<keyword evidence="1" id="KW-0472">Membrane</keyword>
<organism evidence="2 3">
    <name type="scientific">Candidatus Woesebacteria bacterium GW2011_GWB1_39_10</name>
    <dbReference type="NCBI Taxonomy" id="1618572"/>
    <lineage>
        <taxon>Bacteria</taxon>
        <taxon>Candidatus Woeseibacteriota</taxon>
    </lineage>
</organism>
<name>A0A0G0LHF5_9BACT</name>
<evidence type="ECO:0000313" key="2">
    <source>
        <dbReference type="EMBL" id="KKQ91298.1"/>
    </source>
</evidence>
<evidence type="ECO:0000256" key="1">
    <source>
        <dbReference type="SAM" id="Phobius"/>
    </source>
</evidence>
<evidence type="ECO:0000313" key="3">
    <source>
        <dbReference type="Proteomes" id="UP000034774"/>
    </source>
</evidence>
<feature type="transmembrane region" description="Helical" evidence="1">
    <location>
        <begin position="71"/>
        <end position="90"/>
    </location>
</feature>
<accession>A0A0G0LHF5</accession>
<dbReference type="EMBL" id="LBVU01000012">
    <property type="protein sequence ID" value="KKQ91298.1"/>
    <property type="molecule type" value="Genomic_DNA"/>
</dbReference>
<feature type="transmembrane region" description="Helical" evidence="1">
    <location>
        <begin position="102"/>
        <end position="122"/>
    </location>
</feature>
<gene>
    <name evidence="2" type="ORF">UT17_C0012G0008</name>
</gene>
<protein>
    <submittedName>
        <fullName evidence="2">Uncharacterized protein</fullName>
    </submittedName>
</protein>